<reference evidence="1" key="1">
    <citation type="submission" date="2022-11" db="EMBL/GenBank/DDBJ databases">
        <title>Genome Sequence of Nemania bipapillata.</title>
        <authorList>
            <person name="Buettner E."/>
        </authorList>
    </citation>
    <scope>NUCLEOTIDE SEQUENCE</scope>
    <source>
        <strain evidence="1">CP14</strain>
    </source>
</reference>
<sequence length="351" mass="38832">MAFILQRRALVKQVQHQLEQIATINEPTLVEESDKEDPTTIDIEAVIAETSAEDAYLSIPGITRQIDQDGRWYYDVGWTDEEDSFNPKRWPTTTRLGSTFLVCVVAFFATSASSIDSVIIARAAAEFGVSHIVESLATGLFLVGFGAGALLASPLSELVGRQPVYIVSLLIFEGWTIGSALSPNITAQLIFRFLMGVSSSAPLTVAGGSISDMWSPLERTFAFPFYAIPGFGGAVFGPIVGTWIGNHPDLTWRWVEWLTLILTGFCIALLFLLKRETFAPRILHLKAAAFRKYTGDTRFKTRKEASDASETSVILKRSFGRPFLLCFEPIVISFTVYLTINYIILFTFLDG</sequence>
<accession>A0ACC2J623</accession>
<keyword evidence="2" id="KW-1185">Reference proteome</keyword>
<comment type="caution">
    <text evidence="1">The sequence shown here is derived from an EMBL/GenBank/DDBJ whole genome shotgun (WGS) entry which is preliminary data.</text>
</comment>
<dbReference type="Proteomes" id="UP001153334">
    <property type="component" value="Unassembled WGS sequence"/>
</dbReference>
<proteinExistence type="predicted"/>
<protein>
    <submittedName>
        <fullName evidence="1">Uncharacterized protein</fullName>
    </submittedName>
</protein>
<name>A0ACC2J623_9PEZI</name>
<dbReference type="EMBL" id="JAPESX010000157">
    <property type="protein sequence ID" value="KAJ8122899.1"/>
    <property type="molecule type" value="Genomic_DNA"/>
</dbReference>
<organism evidence="1 2">
    <name type="scientific">Nemania bipapillata</name>
    <dbReference type="NCBI Taxonomy" id="110536"/>
    <lineage>
        <taxon>Eukaryota</taxon>
        <taxon>Fungi</taxon>
        <taxon>Dikarya</taxon>
        <taxon>Ascomycota</taxon>
        <taxon>Pezizomycotina</taxon>
        <taxon>Sordariomycetes</taxon>
        <taxon>Xylariomycetidae</taxon>
        <taxon>Xylariales</taxon>
        <taxon>Xylariaceae</taxon>
        <taxon>Nemania</taxon>
    </lineage>
</organism>
<evidence type="ECO:0000313" key="2">
    <source>
        <dbReference type="Proteomes" id="UP001153334"/>
    </source>
</evidence>
<gene>
    <name evidence="1" type="ORF">ONZ43_g1022</name>
</gene>
<evidence type="ECO:0000313" key="1">
    <source>
        <dbReference type="EMBL" id="KAJ8122899.1"/>
    </source>
</evidence>